<dbReference type="PANTHER" id="PTHR30005:SF0">
    <property type="entry name" value="RETROGRADE REGULATION PROTEIN 2"/>
    <property type="match status" value="1"/>
</dbReference>
<dbReference type="RefSeq" id="WP_026936423.1">
    <property type="nucleotide sequence ID" value="NZ_CP028426.1"/>
</dbReference>
<dbReference type="Proteomes" id="UP001170379">
    <property type="component" value="Unassembled WGS sequence"/>
</dbReference>
<evidence type="ECO:0000259" key="2">
    <source>
        <dbReference type="Pfam" id="PF02541"/>
    </source>
</evidence>
<comment type="caution">
    <text evidence="3">The sequence shown here is derived from an EMBL/GenBank/DDBJ whole genome shotgun (WGS) entry which is preliminary data.</text>
</comment>
<evidence type="ECO:0000313" key="4">
    <source>
        <dbReference type="Proteomes" id="UP001170379"/>
    </source>
</evidence>
<reference evidence="3" key="2">
    <citation type="journal article" date="2022" name="Sci. Rep.">
        <title>In silico prediction of the enzymes involved in the degradation of the herbicide molinate by Gulosibacter molinativorax ON4T.</title>
        <authorList>
            <person name="Lopes A.R."/>
            <person name="Bunin E."/>
            <person name="Viana A.T."/>
            <person name="Froufe H."/>
            <person name="Munoz-Merida A."/>
            <person name="Pinho D."/>
            <person name="Figueiredo J."/>
            <person name="Barroso C."/>
            <person name="Vaz-Moreira I."/>
            <person name="Bellanger X."/>
            <person name="Egas C."/>
            <person name="Nunes O.C."/>
        </authorList>
    </citation>
    <scope>NUCLEOTIDE SEQUENCE</scope>
    <source>
        <strain evidence="3">ON4</strain>
    </source>
</reference>
<comment type="similarity">
    <text evidence="1">Belongs to the GppA/Ppx family.</text>
</comment>
<keyword evidence="4" id="KW-1185">Reference proteome</keyword>
<proteinExistence type="inferred from homology"/>
<name>A0ABT7C799_9MICO</name>
<sequence length="313" mass="34153">MRLGVLDVGSNTIHLLVVNARPGAMPVPEASKKSTMRLMKYLEPDGSISSEGVEHIMSKLHAAAALIEDLNLDELMPMATSAIREAKNGQKLLNRIRQETGIELQVMSGEEEASVTFLAARRWFGWSAGRITLVDIGGGSLELATGTNELPELAMSLPLGAGRLTKRFLFGDPPTDGEIKKLRQHVRRTLPAAVEKFGSLPNADQFVGSSKTVRSWARLAGAVTDGVGPADRVRLRKKQLDDWVPRLAEMPAASRSALPGVTKDRSYQIVAGGIVLSEVMDAFGIDEMDVSPWAMREGVLLDYLDRLPREHHK</sequence>
<evidence type="ECO:0000313" key="3">
    <source>
        <dbReference type="EMBL" id="MDJ1370920.1"/>
    </source>
</evidence>
<dbReference type="InterPro" id="IPR003695">
    <property type="entry name" value="Ppx_GppA_N"/>
</dbReference>
<dbReference type="Gene3D" id="3.30.420.40">
    <property type="match status" value="1"/>
</dbReference>
<protein>
    <submittedName>
        <fullName evidence="3">Ppx/GppA family phosphatase</fullName>
    </submittedName>
</protein>
<evidence type="ECO:0000256" key="1">
    <source>
        <dbReference type="ARBA" id="ARBA00007125"/>
    </source>
</evidence>
<accession>A0ABT7C799</accession>
<dbReference type="InterPro" id="IPR050273">
    <property type="entry name" value="GppA/Ppx_hydrolase"/>
</dbReference>
<organism evidence="3 4">
    <name type="scientific">Gulosibacter molinativorax</name>
    <dbReference type="NCBI Taxonomy" id="256821"/>
    <lineage>
        <taxon>Bacteria</taxon>
        <taxon>Bacillati</taxon>
        <taxon>Actinomycetota</taxon>
        <taxon>Actinomycetes</taxon>
        <taxon>Micrococcales</taxon>
        <taxon>Microbacteriaceae</taxon>
        <taxon>Gulosibacter</taxon>
    </lineage>
</organism>
<feature type="domain" description="Ppx/GppA phosphatase N-terminal" evidence="2">
    <location>
        <begin position="30"/>
        <end position="306"/>
    </location>
</feature>
<dbReference type="PANTHER" id="PTHR30005">
    <property type="entry name" value="EXOPOLYPHOSPHATASE"/>
    <property type="match status" value="1"/>
</dbReference>
<dbReference type="SUPFAM" id="SSF53067">
    <property type="entry name" value="Actin-like ATPase domain"/>
    <property type="match status" value="2"/>
</dbReference>
<gene>
    <name evidence="3" type="ORF">C7K25_06000</name>
</gene>
<dbReference type="EMBL" id="PXVD01000008">
    <property type="protein sequence ID" value="MDJ1370920.1"/>
    <property type="molecule type" value="Genomic_DNA"/>
</dbReference>
<dbReference type="Gene3D" id="3.30.420.150">
    <property type="entry name" value="Exopolyphosphatase. Domain 2"/>
    <property type="match status" value="1"/>
</dbReference>
<dbReference type="CDD" id="cd24056">
    <property type="entry name" value="ASKHA_NBD_MtPPX1-like"/>
    <property type="match status" value="1"/>
</dbReference>
<reference evidence="3" key="1">
    <citation type="submission" date="2018-03" db="EMBL/GenBank/DDBJ databases">
        <authorList>
            <person name="Nunes O.C."/>
            <person name="Lopes A.R."/>
            <person name="Froufe H."/>
            <person name="Munoz-Merida A."/>
            <person name="Barroso C."/>
            <person name="Egas C."/>
        </authorList>
    </citation>
    <scope>NUCLEOTIDE SEQUENCE</scope>
    <source>
        <strain evidence="3">ON4</strain>
    </source>
</reference>
<dbReference type="Pfam" id="PF02541">
    <property type="entry name" value="Ppx-GppA"/>
    <property type="match status" value="1"/>
</dbReference>
<dbReference type="InterPro" id="IPR043129">
    <property type="entry name" value="ATPase_NBD"/>
</dbReference>